<dbReference type="AlphaFoldDB" id="A0A9P0PPD9"/>
<proteinExistence type="predicted"/>
<dbReference type="PANTHER" id="PTHR24403:SF67">
    <property type="entry name" value="FI01116P-RELATED"/>
    <property type="match status" value="1"/>
</dbReference>
<organism evidence="8 9">
    <name type="scientific">Acanthoscelides obtectus</name>
    <name type="common">Bean weevil</name>
    <name type="synonym">Bruchus obtectus</name>
    <dbReference type="NCBI Taxonomy" id="200917"/>
    <lineage>
        <taxon>Eukaryota</taxon>
        <taxon>Metazoa</taxon>
        <taxon>Ecdysozoa</taxon>
        <taxon>Arthropoda</taxon>
        <taxon>Hexapoda</taxon>
        <taxon>Insecta</taxon>
        <taxon>Pterygota</taxon>
        <taxon>Neoptera</taxon>
        <taxon>Endopterygota</taxon>
        <taxon>Coleoptera</taxon>
        <taxon>Polyphaga</taxon>
        <taxon>Cucujiformia</taxon>
        <taxon>Chrysomeloidea</taxon>
        <taxon>Chrysomelidae</taxon>
        <taxon>Bruchinae</taxon>
        <taxon>Bruchini</taxon>
        <taxon>Acanthoscelides</taxon>
    </lineage>
</organism>
<accession>A0A9P0PPD9</accession>
<evidence type="ECO:0000256" key="1">
    <source>
        <dbReference type="ARBA" id="ARBA00022723"/>
    </source>
</evidence>
<evidence type="ECO:0000256" key="4">
    <source>
        <dbReference type="ARBA" id="ARBA00022833"/>
    </source>
</evidence>
<dbReference type="InterPro" id="IPR013087">
    <property type="entry name" value="Znf_C2H2_type"/>
</dbReference>
<evidence type="ECO:0000256" key="5">
    <source>
        <dbReference type="PROSITE-ProRule" id="PRU00042"/>
    </source>
</evidence>
<keyword evidence="9" id="KW-1185">Reference proteome</keyword>
<dbReference type="GO" id="GO:0010468">
    <property type="term" value="P:regulation of gene expression"/>
    <property type="evidence" value="ECO:0007669"/>
    <property type="project" value="TreeGrafter"/>
</dbReference>
<keyword evidence="1" id="KW-0479">Metal-binding</keyword>
<dbReference type="GO" id="GO:0008270">
    <property type="term" value="F:zinc ion binding"/>
    <property type="evidence" value="ECO:0007669"/>
    <property type="project" value="UniProtKB-KW"/>
</dbReference>
<evidence type="ECO:0000313" key="8">
    <source>
        <dbReference type="EMBL" id="CAH1991931.1"/>
    </source>
</evidence>
<dbReference type="SMART" id="SM00355">
    <property type="entry name" value="ZnF_C2H2"/>
    <property type="match status" value="14"/>
</dbReference>
<evidence type="ECO:0000256" key="2">
    <source>
        <dbReference type="ARBA" id="ARBA00022737"/>
    </source>
</evidence>
<feature type="compositionally biased region" description="Polar residues" evidence="6">
    <location>
        <begin position="130"/>
        <end position="145"/>
    </location>
</feature>
<dbReference type="GO" id="GO:0005634">
    <property type="term" value="C:nucleus"/>
    <property type="evidence" value="ECO:0007669"/>
    <property type="project" value="TreeGrafter"/>
</dbReference>
<keyword evidence="3 5" id="KW-0863">Zinc-finger</keyword>
<keyword evidence="4" id="KW-0862">Zinc</keyword>
<dbReference type="PROSITE" id="PS00028">
    <property type="entry name" value="ZINC_FINGER_C2H2_1"/>
    <property type="match status" value="6"/>
</dbReference>
<feature type="domain" description="C2H2-type" evidence="7">
    <location>
        <begin position="619"/>
        <end position="642"/>
    </location>
</feature>
<dbReference type="PROSITE" id="PS50157">
    <property type="entry name" value="ZINC_FINGER_C2H2_2"/>
    <property type="match status" value="3"/>
</dbReference>
<feature type="domain" description="C2H2-type" evidence="7">
    <location>
        <begin position="383"/>
        <end position="411"/>
    </location>
</feature>
<reference evidence="8" key="1">
    <citation type="submission" date="2022-03" db="EMBL/GenBank/DDBJ databases">
        <authorList>
            <person name="Sayadi A."/>
        </authorList>
    </citation>
    <scope>NUCLEOTIDE SEQUENCE</scope>
</reference>
<gene>
    <name evidence="8" type="ORF">ACAOBT_LOCUS20560</name>
</gene>
<dbReference type="InterPro" id="IPR050688">
    <property type="entry name" value="Zinc_finger/UBP_domain"/>
</dbReference>
<dbReference type="Proteomes" id="UP001152888">
    <property type="component" value="Unassembled WGS sequence"/>
</dbReference>
<evidence type="ECO:0000256" key="3">
    <source>
        <dbReference type="ARBA" id="ARBA00022771"/>
    </source>
</evidence>
<keyword evidence="2" id="KW-0677">Repeat</keyword>
<evidence type="ECO:0000256" key="6">
    <source>
        <dbReference type="SAM" id="MobiDB-lite"/>
    </source>
</evidence>
<dbReference type="Gene3D" id="3.30.160.60">
    <property type="entry name" value="Classic Zinc Finger"/>
    <property type="match status" value="6"/>
</dbReference>
<dbReference type="EMBL" id="CAKOFQ010007128">
    <property type="protein sequence ID" value="CAH1991931.1"/>
    <property type="molecule type" value="Genomic_DNA"/>
</dbReference>
<sequence>MESMVLGNGEVKTEETEDDSNMYGADFEYKNVKVELDDAAIKAELTEDDMCSADFDYKDVKVEFHGGEVKAEITDVCSANFDYKDIKFEPDNETVKAETTDDYSNMRSADLENKDFQLGHAELHIKDDGGTSSEALESDLNRTSSGMEEHLCNPSCDANTCNEEFTTTASLNNLESIKRPDFEESAPSSYKTLNSHLSRSMSVSKGERGYKLSTCIHCDATFRSNISLDDHIIRKHPEFLSTVSSRIHGCTHCAYKTTLKSHISRHMVLHSVGERRLKLSTCIHCNAVFRSNASLDDHIIRKHPEFLSSVSSKIHECTHCSYKTISKSHLAGHMLKHSLGGGSDNKSVKCIHCNATFRSNLSLDDHIIKKHPEFEPTCSSKIHECILCTYKTALKNHFSRHVRLLHSMEERSYTLSVCIHCDATFKSNASRDDHIIRIHPEFSSSVSSKIHECTHCTYKTISKSHFTVHMLKHSVGERSHIEPVTCVHCNAPFRFELTLHKHIIKEHPEFLASVSSKIHECTYCAYKSSSKKLLAGHMLKHSVERSNNKLFICIHCNTTFKSNRSLDDHIIKKHPEFVSCVSSKMFECTHCTYKTTLKTSLAGHMLKHSVRERKHDKLFTCIHCNAKFTSNQNLDDHIIRTHPECLSSVSSKIHDCTHCTYKTTLKSKLAGHVLKHSA</sequence>
<protein>
    <recommendedName>
        <fullName evidence="7">C2H2-type domain-containing protein</fullName>
    </recommendedName>
</protein>
<evidence type="ECO:0000313" key="9">
    <source>
        <dbReference type="Proteomes" id="UP001152888"/>
    </source>
</evidence>
<comment type="caution">
    <text evidence="8">The sequence shown here is derived from an EMBL/GenBank/DDBJ whole genome shotgun (WGS) entry which is preliminary data.</text>
</comment>
<evidence type="ECO:0000259" key="7">
    <source>
        <dbReference type="PROSITE" id="PS50157"/>
    </source>
</evidence>
<dbReference type="PANTHER" id="PTHR24403">
    <property type="entry name" value="ZINC FINGER PROTEIN"/>
    <property type="match status" value="1"/>
</dbReference>
<feature type="region of interest" description="Disordered" evidence="6">
    <location>
        <begin position="126"/>
        <end position="145"/>
    </location>
</feature>
<dbReference type="OrthoDB" id="3561125at2759"/>
<name>A0A9P0PPD9_ACAOB</name>
<feature type="domain" description="C2H2-type" evidence="7">
    <location>
        <begin position="348"/>
        <end position="376"/>
    </location>
</feature>